<keyword evidence="3" id="KW-1185">Reference proteome</keyword>
<dbReference type="Proteomes" id="UP000041254">
    <property type="component" value="Unassembled WGS sequence"/>
</dbReference>
<feature type="compositionally biased region" description="Low complexity" evidence="1">
    <location>
        <begin position="670"/>
        <end position="684"/>
    </location>
</feature>
<feature type="region of interest" description="Disordered" evidence="1">
    <location>
        <begin position="655"/>
        <end position="725"/>
    </location>
</feature>
<name>A0A0G4F9R2_VITBC</name>
<dbReference type="EMBL" id="CDMY01000395">
    <property type="protein sequence ID" value="CEM09691.1"/>
    <property type="molecule type" value="Genomic_DNA"/>
</dbReference>
<proteinExistence type="predicted"/>
<feature type="compositionally biased region" description="Basic and acidic residues" evidence="1">
    <location>
        <begin position="67"/>
        <end position="76"/>
    </location>
</feature>
<dbReference type="AlphaFoldDB" id="A0A0G4F9R2"/>
<evidence type="ECO:0000256" key="1">
    <source>
        <dbReference type="SAM" id="MobiDB-lite"/>
    </source>
</evidence>
<accession>A0A0G4F9R2</accession>
<feature type="region of interest" description="Disordered" evidence="1">
    <location>
        <begin position="447"/>
        <end position="474"/>
    </location>
</feature>
<dbReference type="InParanoid" id="A0A0G4F9R2"/>
<gene>
    <name evidence="2" type="ORF">Vbra_4316</name>
</gene>
<reference evidence="2 3" key="1">
    <citation type="submission" date="2014-11" db="EMBL/GenBank/DDBJ databases">
        <authorList>
            <person name="Zhu J."/>
            <person name="Qi W."/>
            <person name="Song R."/>
        </authorList>
    </citation>
    <scope>NUCLEOTIDE SEQUENCE [LARGE SCALE GENOMIC DNA]</scope>
</reference>
<feature type="region of interest" description="Disordered" evidence="1">
    <location>
        <begin position="744"/>
        <end position="766"/>
    </location>
</feature>
<evidence type="ECO:0000313" key="3">
    <source>
        <dbReference type="Proteomes" id="UP000041254"/>
    </source>
</evidence>
<feature type="compositionally biased region" description="Basic and acidic residues" evidence="1">
    <location>
        <begin position="304"/>
        <end position="315"/>
    </location>
</feature>
<evidence type="ECO:0000313" key="2">
    <source>
        <dbReference type="EMBL" id="CEM09691.1"/>
    </source>
</evidence>
<feature type="compositionally biased region" description="Polar residues" evidence="1">
    <location>
        <begin position="447"/>
        <end position="459"/>
    </location>
</feature>
<feature type="region of interest" description="Disordered" evidence="1">
    <location>
        <begin position="297"/>
        <end position="336"/>
    </location>
</feature>
<feature type="region of interest" description="Disordered" evidence="1">
    <location>
        <begin position="31"/>
        <end position="77"/>
    </location>
</feature>
<feature type="compositionally biased region" description="Basic residues" evidence="1">
    <location>
        <begin position="316"/>
        <end position="327"/>
    </location>
</feature>
<protein>
    <submittedName>
        <fullName evidence="2">Uncharacterized protein</fullName>
    </submittedName>
</protein>
<feature type="compositionally biased region" description="Low complexity" evidence="1">
    <location>
        <begin position="35"/>
        <end position="49"/>
    </location>
</feature>
<feature type="region of interest" description="Disordered" evidence="1">
    <location>
        <begin position="349"/>
        <end position="393"/>
    </location>
</feature>
<sequence length="766" mass="84846">MKLQGEKTGGQLGGELHFKEGAARIPVFLMHQNSRSKASSPAVVKSSKSQTDGEGQHRKGKSKKCMPKRESDKHPEGAIAASRWLGEKVALWKQLEDEAERNRQELKALVSSMPEEYRKEVLRLTSKEKRRRFPPRKVSLPADTCQALSDALRQSSTSVKPPVIIPQAVSSAASAEVHEAAERAPPVLVRPPAESTVPPGRLRKVGSERGLAALAQATLAYQSDSPPLQLLSPFLRYRPHVACQLKFTNFPWSLMNAHLTELGLTHSTMLYQSSSPSPSALSTRSRMEGDVYICECAPHQASQKPDDEKLDDRERARARRDAKKKPARPPPKCLYPPVVKAKAPVRLEAQEHRRASRKKSSAKSHSRAALVSAADDKTAKKAPTCGHVHTPVPSGKTSPIILCSSRRSPQAPVHYSHEVTSKLHVHHALQPYLLGIRTCDGTTQTSISMSPDKVSTTPQHPAWGDHSTLSQSRGAAGKSFVDLPAYRLNSRYTLMYPMLKRGRPPSARPGPAATPDGDYISDEDALLRRSPSYANFIHDYRFEAEEAKRERREEFAAKKRVTLSEGPPAAVMIDSEAEKAAKRLSKAQIARCKNRKDESFAAWIGRFNTHRANQSELQKRLWSNKSHDRFWSGSCPWVSPAGTISASRYYRLPTQPQPFPLSGTRRSRVPQPQTQENTNQTPLTGRPLSATSCHGAAEKTRSIPEADGSPKSVESFHFQGKAPDVSQRTWHTVVLTHALHDSFNEEMARGKEREDKRGMNKEDAAG</sequence>
<organism evidence="2 3">
    <name type="scientific">Vitrella brassicaformis (strain CCMP3155)</name>
    <dbReference type="NCBI Taxonomy" id="1169540"/>
    <lineage>
        <taxon>Eukaryota</taxon>
        <taxon>Sar</taxon>
        <taxon>Alveolata</taxon>
        <taxon>Colpodellida</taxon>
        <taxon>Vitrellaceae</taxon>
        <taxon>Vitrella</taxon>
    </lineage>
</organism>
<dbReference type="VEuPathDB" id="CryptoDB:Vbra_4316"/>
<feature type="compositionally biased region" description="Basic residues" evidence="1">
    <location>
        <begin position="354"/>
        <end position="366"/>
    </location>
</feature>